<proteinExistence type="predicted"/>
<evidence type="ECO:0000256" key="9">
    <source>
        <dbReference type="PROSITE-ProRule" id="PRU01091"/>
    </source>
</evidence>
<feature type="domain" description="OmpR/PhoB-type" evidence="11">
    <location>
        <begin position="118"/>
        <end position="212"/>
    </location>
</feature>
<evidence type="ECO:0000256" key="7">
    <source>
        <dbReference type="ARBA" id="ARBA00024867"/>
    </source>
</evidence>
<name>A0A0C7R3C5_PARSO</name>
<dbReference type="InterPro" id="IPR001867">
    <property type="entry name" value="OmpR/PhoB-type_DNA-bd"/>
</dbReference>
<dbReference type="GO" id="GO:0005829">
    <property type="term" value="C:cytosol"/>
    <property type="evidence" value="ECO:0007669"/>
    <property type="project" value="TreeGrafter"/>
</dbReference>
<dbReference type="OrthoDB" id="9790442at2"/>
<feature type="modified residue" description="4-aspartylphosphate" evidence="8">
    <location>
        <position position="51"/>
    </location>
</feature>
<reference evidence="13" key="1">
    <citation type="submission" date="2015-01" db="EMBL/GenBank/DDBJ databases">
        <authorList>
            <person name="Aslett M.A."/>
            <person name="De Silva N."/>
        </authorList>
    </citation>
    <scope>NUCLEOTIDE SEQUENCE [LARGE SCALE GENOMIC DNA]</scope>
    <source>
        <strain evidence="13">R28058</strain>
    </source>
</reference>
<dbReference type="PANTHER" id="PTHR48111:SF73">
    <property type="entry name" value="ALKALINE PHOSPHATASE SYNTHESIS TRANSCRIPTIONAL REGULATORY PROTEIN PHOP"/>
    <property type="match status" value="1"/>
</dbReference>
<dbReference type="InterPro" id="IPR036388">
    <property type="entry name" value="WH-like_DNA-bd_sf"/>
</dbReference>
<dbReference type="GO" id="GO:0000976">
    <property type="term" value="F:transcription cis-regulatory region binding"/>
    <property type="evidence" value="ECO:0007669"/>
    <property type="project" value="TreeGrafter"/>
</dbReference>
<dbReference type="SUPFAM" id="SSF52172">
    <property type="entry name" value="CheY-like"/>
    <property type="match status" value="1"/>
</dbReference>
<dbReference type="AlphaFoldDB" id="A0A0C7R3C5"/>
<dbReference type="Pfam" id="PF00486">
    <property type="entry name" value="Trans_reg_C"/>
    <property type="match status" value="1"/>
</dbReference>
<evidence type="ECO:0000313" key="13">
    <source>
        <dbReference type="Proteomes" id="UP000049127"/>
    </source>
</evidence>
<dbReference type="Gene3D" id="6.10.250.690">
    <property type="match status" value="1"/>
</dbReference>
<evidence type="ECO:0000256" key="8">
    <source>
        <dbReference type="PROSITE-ProRule" id="PRU00169"/>
    </source>
</evidence>
<protein>
    <recommendedName>
        <fullName evidence="1">Stage 0 sporulation protein A homolog</fullName>
    </recommendedName>
</protein>
<dbReference type="SMART" id="SM00862">
    <property type="entry name" value="Trans_reg_C"/>
    <property type="match status" value="1"/>
</dbReference>
<accession>A0A0C7R3C5</accession>
<dbReference type="GO" id="GO:0000156">
    <property type="term" value="F:phosphorelay response regulator activity"/>
    <property type="evidence" value="ECO:0007669"/>
    <property type="project" value="TreeGrafter"/>
</dbReference>
<evidence type="ECO:0000256" key="1">
    <source>
        <dbReference type="ARBA" id="ARBA00018672"/>
    </source>
</evidence>
<sequence>MNILVADDELSMLKIIEAYLKKENFSVLTASDGEEALEKFYENKIDLAILDWMMPNIDGIEVCKQIKEKSDTKVMILTAKGQVDDEIDALNIGADDYIKKPFDPRLLIIRVKKLIGYNDIFKLKNLKVDLKQQKAFKDDKDLGLTKTEFELLKTLVNNKGSILPREKLLDLVWGMDYYGDLRTVDTHIRRLRSKIGEEYITTHRGLGYCLEDIND</sequence>
<evidence type="ECO:0000259" key="10">
    <source>
        <dbReference type="PROSITE" id="PS50110"/>
    </source>
</evidence>
<evidence type="ECO:0000256" key="4">
    <source>
        <dbReference type="ARBA" id="ARBA00023015"/>
    </source>
</evidence>
<dbReference type="PROSITE" id="PS50110">
    <property type="entry name" value="RESPONSE_REGULATORY"/>
    <property type="match status" value="1"/>
</dbReference>
<dbReference type="Pfam" id="PF00072">
    <property type="entry name" value="Response_reg"/>
    <property type="match status" value="1"/>
</dbReference>
<evidence type="ECO:0000256" key="3">
    <source>
        <dbReference type="ARBA" id="ARBA00023012"/>
    </source>
</evidence>
<dbReference type="GO" id="GO:0006355">
    <property type="term" value="P:regulation of DNA-templated transcription"/>
    <property type="evidence" value="ECO:0007669"/>
    <property type="project" value="InterPro"/>
</dbReference>
<keyword evidence="2 8" id="KW-0597">Phosphoprotein</keyword>
<dbReference type="RefSeq" id="WP_055341320.1">
    <property type="nucleotide sequence ID" value="NZ_CDNI01000003.1"/>
</dbReference>
<dbReference type="Proteomes" id="UP000049127">
    <property type="component" value="Unassembled WGS sequence"/>
</dbReference>
<dbReference type="CDD" id="cd00383">
    <property type="entry name" value="trans_reg_C"/>
    <property type="match status" value="1"/>
</dbReference>
<feature type="domain" description="Response regulatory" evidence="10">
    <location>
        <begin position="2"/>
        <end position="115"/>
    </location>
</feature>
<keyword evidence="4" id="KW-0805">Transcription regulation</keyword>
<keyword evidence="6" id="KW-0804">Transcription</keyword>
<dbReference type="CDD" id="cd17574">
    <property type="entry name" value="REC_OmpR"/>
    <property type="match status" value="1"/>
</dbReference>
<gene>
    <name evidence="12" type="primary">srrA_1</name>
    <name evidence="12" type="ORF">R28058_03921</name>
</gene>
<dbReference type="InterPro" id="IPR001789">
    <property type="entry name" value="Sig_transdc_resp-reg_receiver"/>
</dbReference>
<evidence type="ECO:0000259" key="11">
    <source>
        <dbReference type="PROSITE" id="PS51755"/>
    </source>
</evidence>
<dbReference type="EMBL" id="CEKZ01000003">
    <property type="protein sequence ID" value="CEQ02659.1"/>
    <property type="molecule type" value="Genomic_DNA"/>
</dbReference>
<dbReference type="GO" id="GO:0032993">
    <property type="term" value="C:protein-DNA complex"/>
    <property type="evidence" value="ECO:0007669"/>
    <property type="project" value="TreeGrafter"/>
</dbReference>
<comment type="function">
    <text evidence="7">May play the central regulatory role in sporulation. It may be an element of the effector pathway responsible for the activation of sporulation genes in response to nutritional stress. Spo0A may act in concert with spo0H (a sigma factor) to control the expression of some genes that are critical to the sporulation process.</text>
</comment>
<evidence type="ECO:0000256" key="5">
    <source>
        <dbReference type="ARBA" id="ARBA00023125"/>
    </source>
</evidence>
<dbReference type="Gene3D" id="3.40.50.2300">
    <property type="match status" value="1"/>
</dbReference>
<evidence type="ECO:0000256" key="2">
    <source>
        <dbReference type="ARBA" id="ARBA00022553"/>
    </source>
</evidence>
<keyword evidence="5 9" id="KW-0238">DNA-binding</keyword>
<evidence type="ECO:0000313" key="12">
    <source>
        <dbReference type="EMBL" id="CEQ02659.1"/>
    </source>
</evidence>
<keyword evidence="3" id="KW-0902">Two-component regulatory system</keyword>
<dbReference type="InterPro" id="IPR039420">
    <property type="entry name" value="WalR-like"/>
</dbReference>
<dbReference type="SMART" id="SM00448">
    <property type="entry name" value="REC"/>
    <property type="match status" value="1"/>
</dbReference>
<dbReference type="PROSITE" id="PS51755">
    <property type="entry name" value="OMPR_PHOB"/>
    <property type="match status" value="1"/>
</dbReference>
<dbReference type="InterPro" id="IPR011006">
    <property type="entry name" value="CheY-like_superfamily"/>
</dbReference>
<dbReference type="PANTHER" id="PTHR48111">
    <property type="entry name" value="REGULATOR OF RPOS"/>
    <property type="match status" value="1"/>
</dbReference>
<evidence type="ECO:0000256" key="6">
    <source>
        <dbReference type="ARBA" id="ARBA00023163"/>
    </source>
</evidence>
<dbReference type="FunFam" id="3.40.50.2300:FF:000001">
    <property type="entry name" value="DNA-binding response regulator PhoB"/>
    <property type="match status" value="1"/>
</dbReference>
<organism evidence="12 13">
    <name type="scientific">Paraclostridium sordellii</name>
    <name type="common">Clostridium sordellii</name>
    <dbReference type="NCBI Taxonomy" id="1505"/>
    <lineage>
        <taxon>Bacteria</taxon>
        <taxon>Bacillati</taxon>
        <taxon>Bacillota</taxon>
        <taxon>Clostridia</taxon>
        <taxon>Peptostreptococcales</taxon>
        <taxon>Peptostreptococcaceae</taxon>
        <taxon>Paraclostridium</taxon>
    </lineage>
</organism>
<feature type="DNA-binding region" description="OmpR/PhoB-type" evidence="9">
    <location>
        <begin position="118"/>
        <end position="212"/>
    </location>
</feature>
<dbReference type="Gene3D" id="1.10.10.10">
    <property type="entry name" value="Winged helix-like DNA-binding domain superfamily/Winged helix DNA-binding domain"/>
    <property type="match status" value="1"/>
</dbReference>